<dbReference type="PANTHER" id="PTHR10961:SF45">
    <property type="entry name" value="FAD DEPENDENT OXIDOREDUCTASE DOMAIN-CONTAINING PROTEIN-RELATED"/>
    <property type="match status" value="1"/>
</dbReference>
<evidence type="ECO:0000256" key="4">
    <source>
        <dbReference type="ARBA" id="ARBA00022827"/>
    </source>
</evidence>
<keyword evidence="3" id="KW-0285">Flavoprotein</keyword>
<keyword evidence="5" id="KW-0560">Oxidoreductase</keyword>
<dbReference type="Gene3D" id="3.30.9.10">
    <property type="entry name" value="D-Amino Acid Oxidase, subunit A, domain 2"/>
    <property type="match status" value="1"/>
</dbReference>
<organism evidence="8 9">
    <name type="scientific">Cordyceps fumosorosea (strain ARSEF 2679)</name>
    <name type="common">Isaria fumosorosea</name>
    <dbReference type="NCBI Taxonomy" id="1081104"/>
    <lineage>
        <taxon>Eukaryota</taxon>
        <taxon>Fungi</taxon>
        <taxon>Dikarya</taxon>
        <taxon>Ascomycota</taxon>
        <taxon>Pezizomycotina</taxon>
        <taxon>Sordariomycetes</taxon>
        <taxon>Hypocreomycetidae</taxon>
        <taxon>Hypocreales</taxon>
        <taxon>Cordycipitaceae</taxon>
        <taxon>Cordyceps</taxon>
    </lineage>
</organism>
<dbReference type="GeneID" id="30016658"/>
<dbReference type="GO" id="GO:0050660">
    <property type="term" value="F:flavin adenine dinucleotide binding"/>
    <property type="evidence" value="ECO:0007669"/>
    <property type="project" value="InterPro"/>
</dbReference>
<evidence type="ECO:0000259" key="7">
    <source>
        <dbReference type="Pfam" id="PF01266"/>
    </source>
</evidence>
<dbReference type="GO" id="GO:0008115">
    <property type="term" value="F:sarcosine oxidase activity"/>
    <property type="evidence" value="ECO:0007669"/>
    <property type="project" value="TreeGrafter"/>
</dbReference>
<dbReference type="Pfam" id="PF01266">
    <property type="entry name" value="DAO"/>
    <property type="match status" value="1"/>
</dbReference>
<keyword evidence="9" id="KW-1185">Reference proteome</keyword>
<dbReference type="Proteomes" id="UP000076744">
    <property type="component" value="Unassembled WGS sequence"/>
</dbReference>
<keyword evidence="4" id="KW-0274">FAD</keyword>
<dbReference type="InterPro" id="IPR045170">
    <property type="entry name" value="MTOX"/>
</dbReference>
<evidence type="ECO:0000313" key="9">
    <source>
        <dbReference type="Proteomes" id="UP000076744"/>
    </source>
</evidence>
<dbReference type="STRING" id="1081104.A0A168E7H4"/>
<dbReference type="SUPFAM" id="SSF51905">
    <property type="entry name" value="FAD/NAD(P)-binding domain"/>
    <property type="match status" value="1"/>
</dbReference>
<comment type="caution">
    <text evidence="8">The sequence shown here is derived from an EMBL/GenBank/DDBJ whole genome shotgun (WGS) entry which is preliminary data.</text>
</comment>
<evidence type="ECO:0000256" key="6">
    <source>
        <dbReference type="SAM" id="MobiDB-lite"/>
    </source>
</evidence>
<evidence type="ECO:0000256" key="1">
    <source>
        <dbReference type="ARBA" id="ARBA00001974"/>
    </source>
</evidence>
<feature type="region of interest" description="Disordered" evidence="6">
    <location>
        <begin position="181"/>
        <end position="275"/>
    </location>
</feature>
<gene>
    <name evidence="8" type="ORF">ISF_00366</name>
</gene>
<dbReference type="AlphaFoldDB" id="A0A168E7H4"/>
<evidence type="ECO:0000256" key="3">
    <source>
        <dbReference type="ARBA" id="ARBA00022630"/>
    </source>
</evidence>
<comment type="similarity">
    <text evidence="2">Belongs to the MSOX/MTOX family.</text>
</comment>
<feature type="compositionally biased region" description="Basic and acidic residues" evidence="6">
    <location>
        <begin position="226"/>
        <end position="235"/>
    </location>
</feature>
<reference evidence="8 9" key="1">
    <citation type="journal article" date="2016" name="Genome Biol. Evol.">
        <title>Divergent and convergent evolution of fungal pathogenicity.</title>
        <authorList>
            <person name="Shang Y."/>
            <person name="Xiao G."/>
            <person name="Zheng P."/>
            <person name="Cen K."/>
            <person name="Zhan S."/>
            <person name="Wang C."/>
        </authorList>
    </citation>
    <scope>NUCLEOTIDE SEQUENCE [LARGE SCALE GENOMIC DNA]</scope>
    <source>
        <strain evidence="8 9">ARSEF 2679</strain>
    </source>
</reference>
<dbReference type="Gene3D" id="3.50.50.60">
    <property type="entry name" value="FAD/NAD(P)-binding domain"/>
    <property type="match status" value="1"/>
</dbReference>
<evidence type="ECO:0000256" key="5">
    <source>
        <dbReference type="ARBA" id="ARBA00023002"/>
    </source>
</evidence>
<accession>A0A168E7H4</accession>
<feature type="compositionally biased region" description="Low complexity" evidence="6">
    <location>
        <begin position="247"/>
        <end position="258"/>
    </location>
</feature>
<dbReference type="EMBL" id="AZHB01000001">
    <property type="protein sequence ID" value="OAA73465.1"/>
    <property type="molecule type" value="Genomic_DNA"/>
</dbReference>
<dbReference type="RefSeq" id="XP_018708423.1">
    <property type="nucleotide sequence ID" value="XM_018843973.1"/>
</dbReference>
<dbReference type="PANTHER" id="PTHR10961">
    <property type="entry name" value="PEROXISOMAL SARCOSINE OXIDASE"/>
    <property type="match status" value="1"/>
</dbReference>
<evidence type="ECO:0000313" key="8">
    <source>
        <dbReference type="EMBL" id="OAA73465.1"/>
    </source>
</evidence>
<dbReference type="InterPro" id="IPR036188">
    <property type="entry name" value="FAD/NAD-bd_sf"/>
</dbReference>
<dbReference type="GO" id="GO:0004657">
    <property type="term" value="F:proline dehydrogenase activity"/>
    <property type="evidence" value="ECO:0007669"/>
    <property type="project" value="TreeGrafter"/>
</dbReference>
<sequence>MTSRPPPGKDEAILIVGGGVFGLSTALELATRGYTDLTVFDRFAPPAPDGSSVDLSRIVRFDYGDRLYGAMAREAVAGWAAEYPAHYHQCGFLMLNEARPGAAGDEYFAYTKQCVAVDEELGRTIELYDDAASLCARLPCVPARLDGFRAFYNPRGGWADAAASIAQARRARQLRVRAAGRLRAADRRGGRGAARHAGHDQRQHGRLRVPAHAGDRRAQGGAPRLRLRDGRDGGRRPRAGARDVVPAQGRGQRAQLVRARGRAGGAATGPARLGA</sequence>
<dbReference type="InterPro" id="IPR006076">
    <property type="entry name" value="FAD-dep_OxRdtase"/>
</dbReference>
<dbReference type="GO" id="GO:0050031">
    <property type="term" value="F:L-pipecolate oxidase activity"/>
    <property type="evidence" value="ECO:0007669"/>
    <property type="project" value="TreeGrafter"/>
</dbReference>
<evidence type="ECO:0000256" key="2">
    <source>
        <dbReference type="ARBA" id="ARBA00010989"/>
    </source>
</evidence>
<name>A0A168E7H4_CORFA</name>
<feature type="domain" description="FAD dependent oxidoreductase" evidence="7">
    <location>
        <begin position="13"/>
        <end position="193"/>
    </location>
</feature>
<comment type="cofactor">
    <cofactor evidence="1">
        <name>FAD</name>
        <dbReference type="ChEBI" id="CHEBI:57692"/>
    </cofactor>
</comment>
<protein>
    <submittedName>
        <fullName evidence="8">FAD dependent oxidoreductase</fullName>
    </submittedName>
</protein>
<dbReference type="OrthoDB" id="2219495at2759"/>
<proteinExistence type="inferred from homology"/>